<proteinExistence type="inferred from homology"/>
<keyword evidence="2" id="KW-0285">Flavoprotein</keyword>
<dbReference type="PANTHER" id="PTHR43656:SF5">
    <property type="entry name" value="NADH:FLAVIN OXIDOREDUCTASE_NADH OXIDASE N-TERMINAL DOMAIN-CONTAINING PROTEIN"/>
    <property type="match status" value="1"/>
</dbReference>
<dbReference type="Gene3D" id="3.20.20.70">
    <property type="entry name" value="Aldolase class I"/>
    <property type="match status" value="1"/>
</dbReference>
<sequence length="457" mass="50207">MSARRYQLDSHAVDVAKLAQTLQFEFSKRTAPNRLVKTAMSETLASWHPTTLDARGLPTKELIELYKRWGESTWGIITTGEVMIDYEHITDAARPTITISAPFRGERFEGFQALAAAMKRNGSIAIAQVCHPGRSVREVWVKETISASPTTQDPFLGFLRFAPARAATVSDIENITQTFAHVAAYLEAAGFDGIQLQCAQGFLLSQFLSPATNKRSDAYGGSTTNRMRLVKEICTAIRACTQPDFVLSIKMNSVEFQKDGLTTEDAAELVKGWQDAAVDYVELSGGTFEQLAQKAGVRKRESTKKREAFFLEFAERIVPALGPEHKRKTKVVVTGGLRTAEGMLAALEVVDAVGIARPAVQEPALAGDLLDGRVTSAIWPVTPFDSDFILSVRAAYSQIRAIGQGYEPFDLSDEEVAGKLIQDLHLWWEWFLSTKGDVPAGYGHADYTGRLVPHSAC</sequence>
<evidence type="ECO:0000259" key="5">
    <source>
        <dbReference type="Pfam" id="PF00724"/>
    </source>
</evidence>
<dbReference type="InterPro" id="IPR013785">
    <property type="entry name" value="Aldolase_TIM"/>
</dbReference>
<dbReference type="AlphaFoldDB" id="A0AAD9S921"/>
<dbReference type="GO" id="GO:0010181">
    <property type="term" value="F:FMN binding"/>
    <property type="evidence" value="ECO:0007669"/>
    <property type="project" value="InterPro"/>
</dbReference>
<dbReference type="GO" id="GO:0016491">
    <property type="term" value="F:oxidoreductase activity"/>
    <property type="evidence" value="ECO:0007669"/>
    <property type="project" value="UniProtKB-KW"/>
</dbReference>
<comment type="caution">
    <text evidence="6">The sequence shown here is derived from an EMBL/GenBank/DDBJ whole genome shotgun (WGS) entry which is preliminary data.</text>
</comment>
<keyword evidence="3" id="KW-0288">FMN</keyword>
<accession>A0AAD9S921</accession>
<feature type="domain" description="NADH:flavin oxidoreductase/NADH oxidase N-terminal" evidence="5">
    <location>
        <begin position="32"/>
        <end position="369"/>
    </location>
</feature>
<keyword evidence="4" id="KW-0560">Oxidoreductase</keyword>
<dbReference type="Pfam" id="PF00724">
    <property type="entry name" value="Oxidored_FMN"/>
    <property type="match status" value="1"/>
</dbReference>
<evidence type="ECO:0000313" key="7">
    <source>
        <dbReference type="Proteomes" id="UP001265746"/>
    </source>
</evidence>
<protein>
    <recommendedName>
        <fullName evidence="5">NADH:flavin oxidoreductase/NADH oxidase N-terminal domain-containing protein</fullName>
    </recommendedName>
</protein>
<gene>
    <name evidence="6" type="ORF">N8I77_010793</name>
</gene>
<organism evidence="6 7">
    <name type="scientific">Phomopsis amygdali</name>
    <name type="common">Fusicoccum amygdali</name>
    <dbReference type="NCBI Taxonomy" id="1214568"/>
    <lineage>
        <taxon>Eukaryota</taxon>
        <taxon>Fungi</taxon>
        <taxon>Dikarya</taxon>
        <taxon>Ascomycota</taxon>
        <taxon>Pezizomycotina</taxon>
        <taxon>Sordariomycetes</taxon>
        <taxon>Sordariomycetidae</taxon>
        <taxon>Diaporthales</taxon>
        <taxon>Diaporthaceae</taxon>
        <taxon>Diaporthe</taxon>
    </lineage>
</organism>
<dbReference type="EMBL" id="JAUJFL010000006">
    <property type="protein sequence ID" value="KAK2601338.1"/>
    <property type="molecule type" value="Genomic_DNA"/>
</dbReference>
<dbReference type="Proteomes" id="UP001265746">
    <property type="component" value="Unassembled WGS sequence"/>
</dbReference>
<dbReference type="InterPro" id="IPR001155">
    <property type="entry name" value="OxRdtase_FMN_N"/>
</dbReference>
<dbReference type="SUPFAM" id="SSF51395">
    <property type="entry name" value="FMN-linked oxidoreductases"/>
    <property type="match status" value="1"/>
</dbReference>
<name>A0AAD9S921_PHOAM</name>
<evidence type="ECO:0000256" key="4">
    <source>
        <dbReference type="ARBA" id="ARBA00023002"/>
    </source>
</evidence>
<reference evidence="6" key="1">
    <citation type="submission" date="2023-06" db="EMBL/GenBank/DDBJ databases">
        <authorList>
            <person name="Noh H."/>
        </authorList>
    </citation>
    <scope>NUCLEOTIDE SEQUENCE</scope>
    <source>
        <strain evidence="6">DUCC20226</strain>
    </source>
</reference>
<evidence type="ECO:0000256" key="3">
    <source>
        <dbReference type="ARBA" id="ARBA00022643"/>
    </source>
</evidence>
<keyword evidence="7" id="KW-1185">Reference proteome</keyword>
<evidence type="ECO:0000256" key="1">
    <source>
        <dbReference type="ARBA" id="ARBA00005979"/>
    </source>
</evidence>
<evidence type="ECO:0000313" key="6">
    <source>
        <dbReference type="EMBL" id="KAK2601338.1"/>
    </source>
</evidence>
<comment type="similarity">
    <text evidence="1">Belongs to the NADH:flavin oxidoreductase/NADH oxidase family.</text>
</comment>
<dbReference type="PANTHER" id="PTHR43656">
    <property type="entry name" value="BINDING OXIDOREDUCTASE, PUTATIVE (AFU_ORTHOLOGUE AFUA_2G08260)-RELATED"/>
    <property type="match status" value="1"/>
</dbReference>
<dbReference type="InterPro" id="IPR051799">
    <property type="entry name" value="NADH_flavin_oxidoreductase"/>
</dbReference>
<evidence type="ECO:0000256" key="2">
    <source>
        <dbReference type="ARBA" id="ARBA00022630"/>
    </source>
</evidence>